<dbReference type="PANTHER" id="PTHR13273:SF14">
    <property type="entry name" value="ANAMORSIN"/>
    <property type="match status" value="1"/>
</dbReference>
<dbReference type="GO" id="GO:0005737">
    <property type="term" value="C:cytoplasm"/>
    <property type="evidence" value="ECO:0000318"/>
    <property type="project" value="GO_Central"/>
</dbReference>
<dbReference type="EMBL" id="NBSK02000006">
    <property type="protein sequence ID" value="KAJ0199093.1"/>
    <property type="molecule type" value="Genomic_DNA"/>
</dbReference>
<feature type="region of interest" description="Disordered" evidence="1">
    <location>
        <begin position="340"/>
        <end position="394"/>
    </location>
</feature>
<sequence length="474" mass="52320">MPASNSRSFFHLKNLRSMSIVAAIHIQFPSKISPFQLNLTEAIRVVLKCFCSSVDMHDACGYLGTQMVDSNILAFIENEVMPLHEVLNAIRMVKNEAVEKINPLIISHASSLSSLQMESSSVDFIISMGTSEDFPGDNLVGEFSRVLKPGGQIFIHQSFDAAKKNTTSSLGRKLLVAGFSNIEVVQMAEVLSEGLQSFGVKGKKPSWKVLPKVVVVDEMDVINEDSLLSEEDMKKSQLPTIGDCEVGSKRKTSQPPHSLQFEPIRFPTKTSQNKFHASQPQSTDDDDTCLPEPSRPVKSSKRKSSEKTANPCCTGLSNGQECTSAEEAALASAWVDILEEDGSTGNVETVELNDTDDEIEPEDDDIEPEEPRSPIGKDKGNRASSSTLSGSGMDEKIDRLVDKLDKFTSTYGRMEKEKIRIKEKAWKEKIRAQNEAREAEDFKILTTNIDHLTGPSLRAALALKEKIAKKYGFE</sequence>
<dbReference type="InterPro" id="IPR007785">
    <property type="entry name" value="Anamorsin"/>
</dbReference>
<dbReference type="AlphaFoldDB" id="A0A9R1V4C2"/>
<dbReference type="GO" id="GO:0051536">
    <property type="term" value="F:iron-sulfur cluster binding"/>
    <property type="evidence" value="ECO:0007669"/>
    <property type="project" value="InterPro"/>
</dbReference>
<dbReference type="Proteomes" id="UP000235145">
    <property type="component" value="Unassembled WGS sequence"/>
</dbReference>
<accession>A0A9R1V4C2</accession>
<dbReference type="InterPro" id="IPR029063">
    <property type="entry name" value="SAM-dependent_MTases_sf"/>
</dbReference>
<feature type="compositionally biased region" description="Polar residues" evidence="1">
    <location>
        <begin position="268"/>
        <end position="282"/>
    </location>
</feature>
<feature type="region of interest" description="Disordered" evidence="1">
    <location>
        <begin position="230"/>
        <end position="319"/>
    </location>
</feature>
<dbReference type="PANTHER" id="PTHR13273">
    <property type="entry name" value="ANAMORSIN"/>
    <property type="match status" value="1"/>
</dbReference>
<dbReference type="SUPFAM" id="SSF53335">
    <property type="entry name" value="S-adenosyl-L-methionine-dependent methyltransferases"/>
    <property type="match status" value="1"/>
</dbReference>
<evidence type="ECO:0000313" key="3">
    <source>
        <dbReference type="EMBL" id="KAJ0199093.1"/>
    </source>
</evidence>
<name>A0A9R1V4C2_LACSA</name>
<evidence type="ECO:0000313" key="4">
    <source>
        <dbReference type="Proteomes" id="UP000235145"/>
    </source>
</evidence>
<feature type="domain" description="Anamorsin N-terminal" evidence="2">
    <location>
        <begin position="106"/>
        <end position="198"/>
    </location>
</feature>
<keyword evidence="4" id="KW-1185">Reference proteome</keyword>
<evidence type="ECO:0000256" key="1">
    <source>
        <dbReference type="SAM" id="MobiDB-lite"/>
    </source>
</evidence>
<dbReference type="GO" id="GO:0016226">
    <property type="term" value="P:iron-sulfur cluster assembly"/>
    <property type="evidence" value="ECO:0000318"/>
    <property type="project" value="GO_Central"/>
</dbReference>
<dbReference type="Gene3D" id="3.40.50.150">
    <property type="entry name" value="Vaccinia Virus protein VP39"/>
    <property type="match status" value="1"/>
</dbReference>
<comment type="caution">
    <text evidence="3">The sequence shown here is derived from an EMBL/GenBank/DDBJ whole genome shotgun (WGS) entry which is preliminary data.</text>
</comment>
<organism evidence="3 4">
    <name type="scientific">Lactuca sativa</name>
    <name type="common">Garden lettuce</name>
    <dbReference type="NCBI Taxonomy" id="4236"/>
    <lineage>
        <taxon>Eukaryota</taxon>
        <taxon>Viridiplantae</taxon>
        <taxon>Streptophyta</taxon>
        <taxon>Embryophyta</taxon>
        <taxon>Tracheophyta</taxon>
        <taxon>Spermatophyta</taxon>
        <taxon>Magnoliopsida</taxon>
        <taxon>eudicotyledons</taxon>
        <taxon>Gunneridae</taxon>
        <taxon>Pentapetalae</taxon>
        <taxon>asterids</taxon>
        <taxon>campanulids</taxon>
        <taxon>Asterales</taxon>
        <taxon>Asteraceae</taxon>
        <taxon>Cichorioideae</taxon>
        <taxon>Cichorieae</taxon>
        <taxon>Lactucinae</taxon>
        <taxon>Lactuca</taxon>
    </lineage>
</organism>
<feature type="compositionally biased region" description="Basic and acidic residues" evidence="1">
    <location>
        <begin position="369"/>
        <end position="381"/>
    </location>
</feature>
<gene>
    <name evidence="3" type="ORF">LSAT_V11C600331430</name>
</gene>
<feature type="compositionally biased region" description="Acidic residues" evidence="1">
    <location>
        <begin position="351"/>
        <end position="368"/>
    </location>
</feature>
<evidence type="ECO:0000259" key="2">
    <source>
        <dbReference type="Pfam" id="PF20922"/>
    </source>
</evidence>
<dbReference type="Pfam" id="PF20922">
    <property type="entry name" value="Anamorsin_N"/>
    <property type="match status" value="1"/>
</dbReference>
<proteinExistence type="predicted"/>
<reference evidence="3 4" key="1">
    <citation type="journal article" date="2017" name="Nat. Commun.">
        <title>Genome assembly with in vitro proximity ligation data and whole-genome triplication in lettuce.</title>
        <authorList>
            <person name="Reyes-Chin-Wo S."/>
            <person name="Wang Z."/>
            <person name="Yang X."/>
            <person name="Kozik A."/>
            <person name="Arikit S."/>
            <person name="Song C."/>
            <person name="Xia L."/>
            <person name="Froenicke L."/>
            <person name="Lavelle D.O."/>
            <person name="Truco M.J."/>
            <person name="Xia R."/>
            <person name="Zhu S."/>
            <person name="Xu C."/>
            <person name="Xu H."/>
            <person name="Xu X."/>
            <person name="Cox K."/>
            <person name="Korf I."/>
            <person name="Meyers B.C."/>
            <person name="Michelmore R.W."/>
        </authorList>
    </citation>
    <scope>NUCLEOTIDE SEQUENCE [LARGE SCALE GENOMIC DNA]</scope>
    <source>
        <strain evidence="4">cv. Salinas</strain>
        <tissue evidence="3">Seedlings</tissue>
    </source>
</reference>
<protein>
    <recommendedName>
        <fullName evidence="2">Anamorsin N-terminal domain-containing protein</fullName>
    </recommendedName>
</protein>
<dbReference type="InterPro" id="IPR049011">
    <property type="entry name" value="Anamorsin_N_metazoan"/>
</dbReference>